<feature type="region of interest" description="Disordered" evidence="1">
    <location>
        <begin position="1"/>
        <end position="24"/>
    </location>
</feature>
<dbReference type="PANTHER" id="PTHR38166">
    <property type="entry name" value="C2H2-TYPE DOMAIN-CONTAINING PROTEIN-RELATED"/>
    <property type="match status" value="1"/>
</dbReference>
<accession>A0ABQ9T501</accession>
<feature type="compositionally biased region" description="Polar residues" evidence="1">
    <location>
        <begin position="1071"/>
        <end position="1094"/>
    </location>
</feature>
<sequence>TDTIKQDISTLQNAGSPDEELNPEDPIVINLANMAPRNPDLRKMVQQVAHREVKDRYIQRMIDKVLDEVPEDSEFRERVGQQGDSAINDVQSPDSSIPLSDTGANSDAGSLASRLTWINGPYNPNHSWFPAKNTRTTDSGNTLKVGELEESYSQLLPPPAKQEAPLTDSGYASRINVENLPRMELTGADTSGNERDDSNARTAYSGDSTVAIDQAQQYIFELSNTIHSNLGGNVDADNWRLLSERVLGLIKDFAIKIGLESSAQVNRDIMHFIHKRSRDIATRLDSMILSVDASAEDADEIVEARRDHMLLSDKMALWISKATGTETSVNDDELFVGVTDVEATIDAPALFEYNKTVTESDSFKWLIESLRRELTLKRDFDESEGCNRREMIRRKVIESLPTGKISKNRPPTTHSVTFRVPGWALFRSSEEYTYGREWSVPNAVVVTHCSGDAQASMIVDYMEQTWPSTWLTIFNLLRTVSRSSDGIVYADILHDQTQISVSSEHGILTMSLDGPAHTIAECGEQLAWLRASWGNPPPQHGMSNTVQRIPFIMKMATLHGRLWFDIGVQNPIPDEFALLEQSRWTDLLGNDEVVVVPGYPILRRPNSFNGIEVSPRYLIESLGPVSRYSFTAGLVLDGLQRRLLLMKHVQNVYLWHETQSAERPFCHCSTPGNQDKGTCSGRTIDLEEILRGRHIIGQCQGLCLDEDDSVPTLGKESSSIGNDSPYHSVSSSSVMGAYGAESPKSTASSEKVTVENGDMNNVSSFSWDDDAISWALCQNPNGNRANSSEELEPLADDDPIRAVVETVVFRLVAGFRYVAGGEVPSCGNGQDHGTVSSSSTSGIAASSRPAGKGRKRKQVQDDNSDSEEDATHSRPSKRSRKTQQHIKLLACPFGKMSPSKYSACSRFQLKRIRDVKQHLKRKHTPDDYCNRCLSIFDDEESLTQHVSQPDGFGCQLAPEGRTLDGITHRQSRDLSRKVNAELSEEQQWFAVWDTVFPRKPRPDSAYLDSAFATQVCLFREHCARHAEPLLAQNLRAAGLLDERRVAADQERLLRRVISESLDSICDTFSTNTSSDSGIGRSRNSTRNETPTASLVDSGIGIGSQFQTRTDSFAIASNPQQNIRLGPTDVPPDLQTLESEGVAMLGLQAFTGLHQSGSLVQSSTAEFSMDHDLPSVEHRLDELGMFDLNLSADLPPLELSSWTFPQTELIPHEEGAENAV</sequence>
<feature type="compositionally biased region" description="Polar residues" evidence="1">
    <location>
        <begin position="82"/>
        <end position="106"/>
    </location>
</feature>
<reference evidence="2 3" key="1">
    <citation type="submission" date="2016-10" db="EMBL/GenBank/DDBJ databases">
        <title>The genome sequence of Colletotrichum fioriniae PJ7.</title>
        <authorList>
            <person name="Baroncelli R."/>
        </authorList>
    </citation>
    <scope>NUCLEOTIDE SEQUENCE [LARGE SCALE GENOMIC DNA]</scope>
    <source>
        <strain evidence="2 3">IMI 384185</strain>
    </source>
</reference>
<dbReference type="RefSeq" id="XP_060355333.1">
    <property type="nucleotide sequence ID" value="XM_060484476.1"/>
</dbReference>
<feature type="region of interest" description="Disordered" evidence="1">
    <location>
        <begin position="713"/>
        <end position="732"/>
    </location>
</feature>
<dbReference type="PANTHER" id="PTHR38166:SF1">
    <property type="entry name" value="C2H2-TYPE DOMAIN-CONTAINING PROTEIN"/>
    <property type="match status" value="1"/>
</dbReference>
<evidence type="ECO:0000313" key="2">
    <source>
        <dbReference type="EMBL" id="KAK1546216.1"/>
    </source>
</evidence>
<evidence type="ECO:0008006" key="4">
    <source>
        <dbReference type="Google" id="ProtNLM"/>
    </source>
</evidence>
<feature type="non-terminal residue" evidence="2">
    <location>
        <position position="1"/>
    </location>
</feature>
<feature type="region of interest" description="Disordered" evidence="1">
    <location>
        <begin position="823"/>
        <end position="884"/>
    </location>
</feature>
<feature type="region of interest" description="Disordered" evidence="1">
    <location>
        <begin position="71"/>
        <end position="106"/>
    </location>
</feature>
<feature type="compositionally biased region" description="Low complexity" evidence="1">
    <location>
        <begin position="833"/>
        <end position="847"/>
    </location>
</feature>
<dbReference type="EMBL" id="MOPA01000001">
    <property type="protein sequence ID" value="KAK1546216.1"/>
    <property type="molecule type" value="Genomic_DNA"/>
</dbReference>
<evidence type="ECO:0000256" key="1">
    <source>
        <dbReference type="SAM" id="MobiDB-lite"/>
    </source>
</evidence>
<evidence type="ECO:0000313" key="3">
    <source>
        <dbReference type="Proteomes" id="UP001241169"/>
    </source>
</evidence>
<name>A0ABQ9T501_9PEZI</name>
<feature type="compositionally biased region" description="Polar residues" evidence="1">
    <location>
        <begin position="715"/>
        <end position="727"/>
    </location>
</feature>
<feature type="compositionally biased region" description="Polar residues" evidence="1">
    <location>
        <begin position="1"/>
        <end position="15"/>
    </location>
</feature>
<dbReference type="GeneID" id="85368375"/>
<keyword evidence="3" id="KW-1185">Reference proteome</keyword>
<gene>
    <name evidence="2" type="ORF">CPAR01_00183</name>
</gene>
<protein>
    <recommendedName>
        <fullName evidence="4">C2H2-type domain-containing protein</fullName>
    </recommendedName>
</protein>
<organism evidence="2 3">
    <name type="scientific">Colletotrichum paranaense</name>
    <dbReference type="NCBI Taxonomy" id="1914294"/>
    <lineage>
        <taxon>Eukaryota</taxon>
        <taxon>Fungi</taxon>
        <taxon>Dikarya</taxon>
        <taxon>Ascomycota</taxon>
        <taxon>Pezizomycotina</taxon>
        <taxon>Sordariomycetes</taxon>
        <taxon>Hypocreomycetidae</taxon>
        <taxon>Glomerellales</taxon>
        <taxon>Glomerellaceae</taxon>
        <taxon>Colletotrichum</taxon>
        <taxon>Colletotrichum acutatum species complex</taxon>
    </lineage>
</organism>
<feature type="region of interest" description="Disordered" evidence="1">
    <location>
        <begin position="1071"/>
        <end position="1097"/>
    </location>
</feature>
<dbReference type="Proteomes" id="UP001241169">
    <property type="component" value="Unassembled WGS sequence"/>
</dbReference>
<proteinExistence type="predicted"/>
<comment type="caution">
    <text evidence="2">The sequence shown here is derived from an EMBL/GenBank/DDBJ whole genome shotgun (WGS) entry which is preliminary data.</text>
</comment>
<feature type="compositionally biased region" description="Basic residues" evidence="1">
    <location>
        <begin position="874"/>
        <end position="884"/>
    </location>
</feature>